<evidence type="ECO:0000313" key="3">
    <source>
        <dbReference type="EMBL" id="KAJ4460268.1"/>
    </source>
</evidence>
<dbReference type="InterPro" id="IPR032675">
    <property type="entry name" value="LRR_dom_sf"/>
</dbReference>
<feature type="region of interest" description="Disordered" evidence="1">
    <location>
        <begin position="454"/>
        <end position="518"/>
    </location>
</feature>
<dbReference type="InterPro" id="IPR006553">
    <property type="entry name" value="Leu-rich_rpt_Cys-con_subtyp"/>
</dbReference>
<reference evidence="3" key="1">
    <citation type="journal article" date="2022" name="bioRxiv">
        <title>Genomics of Preaxostyla Flagellates Illuminates Evolutionary Transitions and the Path Towards Mitochondrial Loss.</title>
        <authorList>
            <person name="Novak L.V.F."/>
            <person name="Treitli S.C."/>
            <person name="Pyrih J."/>
            <person name="Halakuc P."/>
            <person name="Pipaliya S.V."/>
            <person name="Vacek V."/>
            <person name="Brzon O."/>
            <person name="Soukal P."/>
            <person name="Eme L."/>
            <person name="Dacks J.B."/>
            <person name="Karnkowska A."/>
            <person name="Elias M."/>
            <person name="Hampl V."/>
        </authorList>
    </citation>
    <scope>NUCLEOTIDE SEQUENCE</scope>
    <source>
        <strain evidence="3">RCP-MX</strain>
    </source>
</reference>
<sequence>MENSPSSLRNRHSPAPVPPHTPIFPSSDPTPTPAGHTVPVMASPTLCEQPPTEVFRFSLETLPAPLTQLIFVMVAPVPTQLQLRLVCRSWNLIWQATWFPFADFSSLAPLRPRVSDRALLTFVNRFRELRELNLAHCAMITDQTLVGLAPHMPCLRRLDASDCDGLTDASLVALGTHCPRLEEVVLVFCADLSDAGVEALARGCPALRSININSCVKVGNSSLATLAAFCPRLVALSANLCPALDDAGLTAVRSRALPPAASPSSLPPCLTAIELPSPLPAPPARCQFAQKRLGLEELSLAHDAAITDEGVAVLVSRCRQTLRRLDLAHLPLTDDGAIPISLHCTALRSLSLSHCNALTDVSMGLLLPRTGPTLVQLDLNGCTQLTDATGLAVARHCPRLEQLYLGGCKRLTDLTASALLLQCRALRALGLQGCRGISARWLAMAAATPPVLVPLPPATAPPQHAAPTPQQQQHTPAQPRDRDRPSSGRGPRGGQGRTASGDHRWGPGPRSSPLGTPG</sequence>
<dbReference type="SMART" id="SM00367">
    <property type="entry name" value="LRR_CC"/>
    <property type="match status" value="10"/>
</dbReference>
<feature type="domain" description="F-box/LRR-repeat protein 15-like leucin rich repeat" evidence="2">
    <location>
        <begin position="295"/>
        <end position="446"/>
    </location>
</feature>
<dbReference type="Proteomes" id="UP001141327">
    <property type="component" value="Unassembled WGS sequence"/>
</dbReference>
<dbReference type="SUPFAM" id="SSF52047">
    <property type="entry name" value="RNI-like"/>
    <property type="match status" value="2"/>
</dbReference>
<dbReference type="Pfam" id="PF25372">
    <property type="entry name" value="DUF7885"/>
    <property type="match status" value="2"/>
</dbReference>
<name>A0ABQ8UN95_9EUKA</name>
<keyword evidence="4" id="KW-1185">Reference proteome</keyword>
<evidence type="ECO:0000259" key="2">
    <source>
        <dbReference type="Pfam" id="PF25372"/>
    </source>
</evidence>
<proteinExistence type="predicted"/>
<dbReference type="EMBL" id="JAPMOS010000014">
    <property type="protein sequence ID" value="KAJ4460268.1"/>
    <property type="molecule type" value="Genomic_DNA"/>
</dbReference>
<organism evidence="3 4">
    <name type="scientific">Paratrimastix pyriformis</name>
    <dbReference type="NCBI Taxonomy" id="342808"/>
    <lineage>
        <taxon>Eukaryota</taxon>
        <taxon>Metamonada</taxon>
        <taxon>Preaxostyla</taxon>
        <taxon>Paratrimastigidae</taxon>
        <taxon>Paratrimastix</taxon>
    </lineage>
</organism>
<evidence type="ECO:0000313" key="4">
    <source>
        <dbReference type="Proteomes" id="UP001141327"/>
    </source>
</evidence>
<gene>
    <name evidence="3" type="ORF">PAPYR_3667</name>
</gene>
<evidence type="ECO:0000256" key="1">
    <source>
        <dbReference type="SAM" id="MobiDB-lite"/>
    </source>
</evidence>
<feature type="compositionally biased region" description="Pro residues" evidence="1">
    <location>
        <begin position="15"/>
        <end position="32"/>
    </location>
</feature>
<feature type="compositionally biased region" description="Low complexity" evidence="1">
    <location>
        <begin position="461"/>
        <end position="478"/>
    </location>
</feature>
<feature type="region of interest" description="Disordered" evidence="1">
    <location>
        <begin position="1"/>
        <end position="37"/>
    </location>
</feature>
<dbReference type="Gene3D" id="3.80.10.10">
    <property type="entry name" value="Ribonuclease Inhibitor"/>
    <property type="match status" value="2"/>
</dbReference>
<dbReference type="InterPro" id="IPR057207">
    <property type="entry name" value="FBXL15_LRR"/>
</dbReference>
<dbReference type="PANTHER" id="PTHR13318">
    <property type="entry name" value="PARTNER OF PAIRED, ISOFORM B-RELATED"/>
    <property type="match status" value="1"/>
</dbReference>
<accession>A0ABQ8UN95</accession>
<protein>
    <submittedName>
        <fullName evidence="3">Leucine Rich Repeat family protein</fullName>
    </submittedName>
</protein>
<comment type="caution">
    <text evidence="3">The sequence shown here is derived from an EMBL/GenBank/DDBJ whole genome shotgun (WGS) entry which is preliminary data.</text>
</comment>
<feature type="domain" description="F-box/LRR-repeat protein 15-like leucin rich repeat" evidence="2">
    <location>
        <begin position="114"/>
        <end position="227"/>
    </location>
</feature>